<sequence>MTSPNPWHPPELDGPCSAAYRHALRQGWFDEKEIAALLDCDLAEVRRIRSALTELCLLAGAGVGQRPEPVDPGIAEAVLANRLEVDIIERRSQVVRVSRQMRELSGIWAEHHKRSGSDASPAVRLVEDAEAVRRELALAARECEEEVLSVQPGGGRSTAALSEASSRDALMLERGVQMRVLYQHTARADLATRAYVRHITELGGQVRTTAEIHERMIIFDARVAFVPQSRTGRKAPGAAIVTDPTVVDYLWRTHHKSWLSAHPFDTAEESDDHGTTEELKQTILRLMATGLKDDVIARRLGVATRTCRRYMAAIMEELGATSRFMAGVKAVELGLVQSVPPLSERQQGQGPPPQHDGPRGS</sequence>
<dbReference type="PANTHER" id="PTHR34293:SF1">
    <property type="entry name" value="HTH-TYPE TRANSCRIPTIONAL REGULATOR TRMBL2"/>
    <property type="match status" value="1"/>
</dbReference>
<comment type="caution">
    <text evidence="3">The sequence shown here is derived from an EMBL/GenBank/DDBJ whole genome shotgun (WGS) entry which is preliminary data.</text>
</comment>
<dbReference type="SUPFAM" id="SSF46894">
    <property type="entry name" value="C-terminal effector domain of the bipartite response regulators"/>
    <property type="match status" value="1"/>
</dbReference>
<evidence type="ECO:0000313" key="3">
    <source>
        <dbReference type="EMBL" id="MBO8195408.1"/>
    </source>
</evidence>
<dbReference type="InterPro" id="IPR051797">
    <property type="entry name" value="TrmB-like"/>
</dbReference>
<organism evidence="3 4">
    <name type="scientific">Streptomyces oryzae</name>
    <dbReference type="NCBI Taxonomy" id="1434886"/>
    <lineage>
        <taxon>Bacteria</taxon>
        <taxon>Bacillati</taxon>
        <taxon>Actinomycetota</taxon>
        <taxon>Actinomycetes</taxon>
        <taxon>Kitasatosporales</taxon>
        <taxon>Streptomycetaceae</taxon>
        <taxon>Streptomyces</taxon>
    </lineage>
</organism>
<dbReference type="Proteomes" id="UP001519064">
    <property type="component" value="Unassembled WGS sequence"/>
</dbReference>
<keyword evidence="4" id="KW-1185">Reference proteome</keyword>
<gene>
    <name evidence="3" type="ORF">ITI46_27720</name>
</gene>
<name>A0ABS3XJ24_9ACTN</name>
<dbReference type="InterPro" id="IPR016032">
    <property type="entry name" value="Sig_transdc_resp-reg_C-effctor"/>
</dbReference>
<dbReference type="SUPFAM" id="SSF56024">
    <property type="entry name" value="Phospholipase D/nuclease"/>
    <property type="match status" value="1"/>
</dbReference>
<dbReference type="PANTHER" id="PTHR34293">
    <property type="entry name" value="HTH-TYPE TRANSCRIPTIONAL REGULATOR TRMBL2"/>
    <property type="match status" value="1"/>
</dbReference>
<dbReference type="Gene3D" id="1.10.10.10">
    <property type="entry name" value="Winged helix-like DNA-binding domain superfamily/Winged helix DNA-binding domain"/>
    <property type="match status" value="1"/>
</dbReference>
<proteinExistence type="predicted"/>
<feature type="domain" description="HTH luxR-type" evidence="2">
    <location>
        <begin position="281"/>
        <end position="330"/>
    </location>
</feature>
<dbReference type="Pfam" id="PF00196">
    <property type="entry name" value="GerE"/>
    <property type="match status" value="1"/>
</dbReference>
<dbReference type="EMBL" id="JADKMA010000188">
    <property type="protein sequence ID" value="MBO8195408.1"/>
    <property type="molecule type" value="Genomic_DNA"/>
</dbReference>
<evidence type="ECO:0000259" key="2">
    <source>
        <dbReference type="SMART" id="SM00421"/>
    </source>
</evidence>
<feature type="region of interest" description="Disordered" evidence="1">
    <location>
        <begin position="340"/>
        <end position="361"/>
    </location>
</feature>
<dbReference type="InterPro" id="IPR000792">
    <property type="entry name" value="Tscrpt_reg_LuxR_C"/>
</dbReference>
<evidence type="ECO:0000313" key="4">
    <source>
        <dbReference type="Proteomes" id="UP001519064"/>
    </source>
</evidence>
<reference evidence="3 4" key="1">
    <citation type="submission" date="2020-11" db="EMBL/GenBank/DDBJ databases">
        <title>Streptomyces spirodelae sp. nov., isolated from duckweed.</title>
        <authorList>
            <person name="Saimee Y."/>
            <person name="Duangmal K."/>
        </authorList>
    </citation>
    <scope>NUCLEOTIDE SEQUENCE [LARGE SCALE GENOMIC DNA]</scope>
    <source>
        <strain evidence="3 4">S16-07</strain>
    </source>
</reference>
<protein>
    <submittedName>
        <fullName evidence="3">Response regulator transcription factor</fullName>
    </submittedName>
</protein>
<evidence type="ECO:0000256" key="1">
    <source>
        <dbReference type="SAM" id="MobiDB-lite"/>
    </source>
</evidence>
<dbReference type="SMART" id="SM00421">
    <property type="entry name" value="HTH_LUXR"/>
    <property type="match status" value="1"/>
</dbReference>
<accession>A0ABS3XJ24</accession>
<dbReference type="InterPro" id="IPR036388">
    <property type="entry name" value="WH-like_DNA-bd_sf"/>
</dbReference>
<dbReference type="RefSeq" id="WP_209242643.1">
    <property type="nucleotide sequence ID" value="NZ_JADKMA010000188.1"/>
</dbReference>